<evidence type="ECO:0000313" key="4">
    <source>
        <dbReference type="EMBL" id="KAK7027283.1"/>
    </source>
</evidence>
<reference evidence="3 5" key="1">
    <citation type="submission" date="2024-01" db="EMBL/GenBank/DDBJ databases">
        <title>A draft genome for a cacao thread blight-causing isolate of Paramarasmius palmivorus.</title>
        <authorList>
            <person name="Baruah I.K."/>
            <person name="Bukari Y."/>
            <person name="Amoako-Attah I."/>
            <person name="Meinhardt L.W."/>
            <person name="Bailey B.A."/>
            <person name="Cohen S.P."/>
        </authorList>
    </citation>
    <scope>NUCLEOTIDE SEQUENCE [LARGE SCALE GENOMIC DNA]</scope>
    <source>
        <strain evidence="3 5">GH-12</strain>
    </source>
</reference>
<dbReference type="InterPro" id="IPR001680">
    <property type="entry name" value="WD40_rpt"/>
</dbReference>
<keyword evidence="2" id="KW-1133">Transmembrane helix</keyword>
<sequence>MKIVDRIIGRYTQYASFEGSHNPIVSLSISEKGTFIAGAGIGGVGIWDVKTLAPVSVPYRYMSPTEPRYQVSVCSWLFFELNARHVLLLGTFDGDLVAWQYNETKRIFESSAYALPKPTAKRVTSLHVYDANVSPQHYARIVVSYADNSVGIWKLSSTGDFVSVSSNAFDPAFKARVVRFDGERSIWAFSQDSGRIAVLPKKEDKFQLRKEAGPKRIGDVAMDSSNDRLVVSTGKDFQVLSISTLKHLKTFERSAPTTVLSPKQVRFVERGCKLIAGTDSAHAAMYDVEKGKLEQKLVYPRGGLVQTVASGQDSDWSYVAVAGSTAEQPSDIIIWRRRLQTKAWATLDSTSPKPLSFYAFLLAALIGVVCALFLYQTFQPTLTISMEYGGGHSALVVTSHTSVPLPVTHSPGQIQRTRRYISTAHGNKNGGRRSNRKWDPKTPHKEQHHSSSHHDENQPFDDHLGSASSPSPTTAADVATITTENRVMAIDEQLDYDEELEYDEEPDGYESEGGDGYEDEYSAPY</sequence>
<dbReference type="SMART" id="SM00320">
    <property type="entry name" value="WD40"/>
    <property type="match status" value="3"/>
</dbReference>
<dbReference type="EMBL" id="JAYKXP010000125">
    <property type="protein sequence ID" value="KAK7024409.1"/>
    <property type="molecule type" value="Genomic_DNA"/>
</dbReference>
<keyword evidence="2" id="KW-0472">Membrane</keyword>
<dbReference type="AlphaFoldDB" id="A0AAW0BGT4"/>
<accession>A0AAW0BGT4</accession>
<proteinExistence type="predicted"/>
<keyword evidence="2" id="KW-0812">Transmembrane</keyword>
<dbReference type="EMBL" id="JAYKXP010000098">
    <property type="protein sequence ID" value="KAK7027283.1"/>
    <property type="molecule type" value="Genomic_DNA"/>
</dbReference>
<feature type="compositionally biased region" description="Acidic residues" evidence="1">
    <location>
        <begin position="492"/>
        <end position="525"/>
    </location>
</feature>
<protein>
    <recommendedName>
        <fullName evidence="6">WD40 repeat-like protein</fullName>
    </recommendedName>
</protein>
<keyword evidence="5" id="KW-1185">Reference proteome</keyword>
<feature type="compositionally biased region" description="Basic and acidic residues" evidence="1">
    <location>
        <begin position="436"/>
        <end position="464"/>
    </location>
</feature>
<comment type="caution">
    <text evidence="3">The sequence shown here is derived from an EMBL/GenBank/DDBJ whole genome shotgun (WGS) entry which is preliminary data.</text>
</comment>
<dbReference type="InterPro" id="IPR036322">
    <property type="entry name" value="WD40_repeat_dom_sf"/>
</dbReference>
<evidence type="ECO:0008006" key="6">
    <source>
        <dbReference type="Google" id="ProtNLM"/>
    </source>
</evidence>
<evidence type="ECO:0000313" key="3">
    <source>
        <dbReference type="EMBL" id="KAK7024409.1"/>
    </source>
</evidence>
<dbReference type="Proteomes" id="UP001383192">
    <property type="component" value="Unassembled WGS sequence"/>
</dbReference>
<feature type="transmembrane region" description="Helical" evidence="2">
    <location>
        <begin position="355"/>
        <end position="375"/>
    </location>
</feature>
<dbReference type="InterPro" id="IPR015943">
    <property type="entry name" value="WD40/YVTN_repeat-like_dom_sf"/>
</dbReference>
<organism evidence="3 5">
    <name type="scientific">Paramarasmius palmivorus</name>
    <dbReference type="NCBI Taxonomy" id="297713"/>
    <lineage>
        <taxon>Eukaryota</taxon>
        <taxon>Fungi</taxon>
        <taxon>Dikarya</taxon>
        <taxon>Basidiomycota</taxon>
        <taxon>Agaricomycotina</taxon>
        <taxon>Agaricomycetes</taxon>
        <taxon>Agaricomycetidae</taxon>
        <taxon>Agaricales</taxon>
        <taxon>Marasmiineae</taxon>
        <taxon>Marasmiaceae</taxon>
        <taxon>Paramarasmius</taxon>
    </lineage>
</organism>
<evidence type="ECO:0000313" key="5">
    <source>
        <dbReference type="Proteomes" id="UP001383192"/>
    </source>
</evidence>
<feature type="region of interest" description="Disordered" evidence="1">
    <location>
        <begin position="406"/>
        <end position="525"/>
    </location>
</feature>
<gene>
    <name evidence="4" type="ORF">VNI00_015372</name>
    <name evidence="3" type="ORF">VNI00_016350</name>
</gene>
<name>A0AAW0BGT4_9AGAR</name>
<feature type="compositionally biased region" description="Low complexity" evidence="1">
    <location>
        <begin position="466"/>
        <end position="476"/>
    </location>
</feature>
<dbReference type="Gene3D" id="2.130.10.10">
    <property type="entry name" value="YVTN repeat-like/Quinoprotein amine dehydrogenase"/>
    <property type="match status" value="1"/>
</dbReference>
<evidence type="ECO:0000256" key="1">
    <source>
        <dbReference type="SAM" id="MobiDB-lite"/>
    </source>
</evidence>
<evidence type="ECO:0000256" key="2">
    <source>
        <dbReference type="SAM" id="Phobius"/>
    </source>
</evidence>
<dbReference type="SUPFAM" id="SSF50978">
    <property type="entry name" value="WD40 repeat-like"/>
    <property type="match status" value="1"/>
</dbReference>